<dbReference type="AlphaFoldDB" id="A0AB34WZR3"/>
<evidence type="ECO:0000313" key="2">
    <source>
        <dbReference type="EMBL" id="KXB80960.1"/>
    </source>
</evidence>
<dbReference type="RefSeq" id="WP_060920284.1">
    <property type="nucleotide sequence ID" value="NZ_JAHAIW010000001.1"/>
</dbReference>
<reference evidence="2 4" key="1">
    <citation type="submission" date="2016-01" db="EMBL/GenBank/DDBJ databases">
        <authorList>
            <person name="Mitreva M."/>
            <person name="Pepin K.H."/>
            <person name="Mihindukulasuriya K.A."/>
            <person name="Fulton R."/>
            <person name="Fronick C."/>
            <person name="O'Laughlin M."/>
            <person name="Miner T."/>
            <person name="Herter B."/>
            <person name="Rosa B.A."/>
            <person name="Cordes M."/>
            <person name="Tomlinson C."/>
            <person name="Wollam A."/>
            <person name="Palsikar V.B."/>
            <person name="Mardis E.R."/>
            <person name="Wilson R.K."/>
        </authorList>
    </citation>
    <scope>NUCLEOTIDE SEQUENCE [LARGE SCALE GENOMIC DNA]</scope>
    <source>
        <strain evidence="2 4">DNF00696</strain>
    </source>
</reference>
<protein>
    <recommendedName>
        <fullName evidence="6">Tetratricopeptide repeat protein</fullName>
    </recommendedName>
</protein>
<keyword evidence="5" id="KW-1185">Reference proteome</keyword>
<evidence type="ECO:0008006" key="6">
    <source>
        <dbReference type="Google" id="ProtNLM"/>
    </source>
</evidence>
<organism evidence="2 4">
    <name type="scientific">Varibaculum cambriense</name>
    <dbReference type="NCBI Taxonomy" id="184870"/>
    <lineage>
        <taxon>Bacteria</taxon>
        <taxon>Bacillati</taxon>
        <taxon>Actinomycetota</taxon>
        <taxon>Actinomycetes</taxon>
        <taxon>Actinomycetales</taxon>
        <taxon>Actinomycetaceae</taxon>
        <taxon>Varibaculum</taxon>
    </lineage>
</organism>
<name>A0AB34WZR3_9ACTO</name>
<reference evidence="3 5" key="2">
    <citation type="submission" date="2017-09" db="EMBL/GenBank/DDBJ databases">
        <title>Bacterial strain isolated from the female urinary microbiota.</title>
        <authorList>
            <person name="Thomas-White K."/>
            <person name="Kumar N."/>
            <person name="Forster S."/>
            <person name="Putonti C."/>
            <person name="Lawley T."/>
            <person name="Wolfe A.J."/>
        </authorList>
    </citation>
    <scope>NUCLEOTIDE SEQUENCE [LARGE SCALE GENOMIC DNA]</scope>
    <source>
        <strain evidence="3 5">UMB0744</strain>
    </source>
</reference>
<accession>A0AB34WZR3</accession>
<sequence>MLPYSTANFPIQPLMEHSFMALVGAAALIVVATLLVVWTMVFYQGSSRSPILTFSARRHENLYRLLAAYRQRLVGLGADPRYVALDATARQVVLGKILKNLSEQYYRTAGWGNYHPQQLLATDWPELAALISVLSHPGQFLGQTPRQGRTPASPSDTAALTAALSQISYRSELHVHALNTRQNLIIKPPRRSRFWIVPVTLTVLCLLVISGLQTQSWLLEQQAVYADRQGDPSLAQDLRLRQADSRLLADRWLVNYNLGTTYLNAGDLQNANKYLSRASKKMPFVLETKMTEPQAVLAGCQVNYNLAAVMLKTSAEPESTDVLVQAAQLLVYCNHEALKTRQKYWKLERGTPATSKVSASLKRVAKDSDSLIEQIKKQGGSDFRMPSASWLEDFTS</sequence>
<keyword evidence="1" id="KW-0812">Transmembrane</keyword>
<dbReference type="EMBL" id="LSDN01000013">
    <property type="protein sequence ID" value="KXB80960.1"/>
    <property type="molecule type" value="Genomic_DNA"/>
</dbReference>
<keyword evidence="1" id="KW-0472">Membrane</keyword>
<keyword evidence="1" id="KW-1133">Transmembrane helix</keyword>
<feature type="transmembrane region" description="Helical" evidence="1">
    <location>
        <begin position="194"/>
        <end position="212"/>
    </location>
</feature>
<evidence type="ECO:0000256" key="1">
    <source>
        <dbReference type="SAM" id="Phobius"/>
    </source>
</evidence>
<dbReference type="SUPFAM" id="SSF81901">
    <property type="entry name" value="HCP-like"/>
    <property type="match status" value="1"/>
</dbReference>
<comment type="caution">
    <text evidence="2">The sequence shown here is derived from an EMBL/GenBank/DDBJ whole genome shotgun (WGS) entry which is preliminary data.</text>
</comment>
<dbReference type="Proteomes" id="UP000243201">
    <property type="component" value="Unassembled WGS sequence"/>
</dbReference>
<gene>
    <name evidence="3" type="ORF">CJ240_00250</name>
    <name evidence="2" type="ORF">HMPREF1862_00680</name>
</gene>
<feature type="transmembrane region" description="Helical" evidence="1">
    <location>
        <begin position="20"/>
        <end position="43"/>
    </location>
</feature>
<proteinExistence type="predicted"/>
<evidence type="ECO:0000313" key="5">
    <source>
        <dbReference type="Proteomes" id="UP000243201"/>
    </source>
</evidence>
<evidence type="ECO:0000313" key="4">
    <source>
        <dbReference type="Proteomes" id="UP000070572"/>
    </source>
</evidence>
<dbReference type="EMBL" id="PNGC01000001">
    <property type="protein sequence ID" value="PMB90222.1"/>
    <property type="molecule type" value="Genomic_DNA"/>
</dbReference>
<dbReference type="Proteomes" id="UP000070572">
    <property type="component" value="Unassembled WGS sequence"/>
</dbReference>
<evidence type="ECO:0000313" key="3">
    <source>
        <dbReference type="EMBL" id="PMB90222.1"/>
    </source>
</evidence>